<comment type="caution">
    <text evidence="3">The sequence shown here is derived from an EMBL/GenBank/DDBJ whole genome shotgun (WGS) entry which is preliminary data.</text>
</comment>
<dbReference type="PANTHER" id="PTHR48107">
    <property type="entry name" value="NADPH-DEPENDENT ALDEHYDE REDUCTASE-LIKE PROTEIN, CHLOROPLASTIC-RELATED"/>
    <property type="match status" value="1"/>
</dbReference>
<dbReference type="STRING" id="553385.GCA_000591415_00063"/>
<dbReference type="InterPro" id="IPR002347">
    <property type="entry name" value="SDR_fam"/>
</dbReference>
<proteinExistence type="inferred from homology"/>
<dbReference type="PANTHER" id="PTHR48107:SF7">
    <property type="entry name" value="RE15974P"/>
    <property type="match status" value="1"/>
</dbReference>
<dbReference type="GO" id="GO:0016614">
    <property type="term" value="F:oxidoreductase activity, acting on CH-OH group of donors"/>
    <property type="evidence" value="ECO:0007669"/>
    <property type="project" value="UniProtKB-ARBA"/>
</dbReference>
<organism evidence="3 4">
    <name type="scientific">Cobetia crustatorum</name>
    <dbReference type="NCBI Taxonomy" id="553385"/>
    <lineage>
        <taxon>Bacteria</taxon>
        <taxon>Pseudomonadati</taxon>
        <taxon>Pseudomonadota</taxon>
        <taxon>Gammaproteobacteria</taxon>
        <taxon>Oceanospirillales</taxon>
        <taxon>Halomonadaceae</taxon>
        <taxon>Cobetia</taxon>
    </lineage>
</organism>
<dbReference type="Proteomes" id="UP000319941">
    <property type="component" value="Unassembled WGS sequence"/>
</dbReference>
<dbReference type="RefSeq" id="WP_024950510.1">
    <property type="nucleotide sequence ID" value="NZ_CAWOWR010000001.1"/>
</dbReference>
<accession>A0A558HX55</accession>
<dbReference type="Pfam" id="PF13561">
    <property type="entry name" value="adh_short_C2"/>
    <property type="match status" value="1"/>
</dbReference>
<dbReference type="PRINTS" id="PR00081">
    <property type="entry name" value="GDHRDH"/>
</dbReference>
<dbReference type="PRINTS" id="PR00080">
    <property type="entry name" value="SDRFAMILY"/>
</dbReference>
<evidence type="ECO:0000313" key="3">
    <source>
        <dbReference type="EMBL" id="TVU73702.1"/>
    </source>
</evidence>
<keyword evidence="2" id="KW-0560">Oxidoreductase</keyword>
<dbReference type="FunFam" id="3.40.50.720:FF:000084">
    <property type="entry name" value="Short-chain dehydrogenase reductase"/>
    <property type="match status" value="1"/>
</dbReference>
<evidence type="ECO:0000313" key="4">
    <source>
        <dbReference type="Proteomes" id="UP000319941"/>
    </source>
</evidence>
<name>A0A558HX55_9GAMM</name>
<comment type="similarity">
    <text evidence="1">Belongs to the short-chain dehydrogenases/reductases (SDR) family.</text>
</comment>
<reference evidence="3 4" key="1">
    <citation type="submission" date="2019-07" db="EMBL/GenBank/DDBJ databases">
        <title>Diversity of Bacteria from Kongsfjorden, Arctic.</title>
        <authorList>
            <person name="Yu Y."/>
        </authorList>
    </citation>
    <scope>NUCLEOTIDE SEQUENCE [LARGE SCALE GENOMIC DNA]</scope>
    <source>
        <strain evidence="3 4">SM1923</strain>
    </source>
</reference>
<protein>
    <submittedName>
        <fullName evidence="3">SDR family oxidoreductase</fullName>
    </submittedName>
</protein>
<evidence type="ECO:0000256" key="2">
    <source>
        <dbReference type="ARBA" id="ARBA00023002"/>
    </source>
</evidence>
<evidence type="ECO:0000256" key="1">
    <source>
        <dbReference type="ARBA" id="ARBA00006484"/>
    </source>
</evidence>
<dbReference type="PROSITE" id="PS00061">
    <property type="entry name" value="ADH_SHORT"/>
    <property type="match status" value="1"/>
</dbReference>
<dbReference type="Gene3D" id="3.40.50.720">
    <property type="entry name" value="NAD(P)-binding Rossmann-like Domain"/>
    <property type="match status" value="1"/>
</dbReference>
<dbReference type="EMBL" id="VNFH01000001">
    <property type="protein sequence ID" value="TVU73702.1"/>
    <property type="molecule type" value="Genomic_DNA"/>
</dbReference>
<sequence length="249" mass="26544">MNQPIILITGASQGIGAATAKLVAEEGFIVIINYRTNAKAALDVEKDIRKKGGIAHCIQADISQPKQVVDLFKKIQTKCGAISALVNSAGILSTQSRFIDTEPERWKKIFQTNVFGTMHCCQEAFKHMAISQGGSGGTIVNLSSLASIYGSPNEYVDYAASKGAIDSFTKGFALEVAGDGIRVNAVRPGLIYTKMHAEGGEARRVDRLGPNLPLKRGGQPEEVAQAILWLVSDKSSYTTAGFIDVGGGR</sequence>
<dbReference type="CDD" id="cd05233">
    <property type="entry name" value="SDR_c"/>
    <property type="match status" value="1"/>
</dbReference>
<dbReference type="OrthoDB" id="20590at2"/>
<gene>
    <name evidence="3" type="ORF">FQP86_01105</name>
</gene>
<dbReference type="AlphaFoldDB" id="A0A558HX55"/>
<keyword evidence="4" id="KW-1185">Reference proteome</keyword>
<dbReference type="InterPro" id="IPR036291">
    <property type="entry name" value="NAD(P)-bd_dom_sf"/>
</dbReference>
<dbReference type="SUPFAM" id="SSF51735">
    <property type="entry name" value="NAD(P)-binding Rossmann-fold domains"/>
    <property type="match status" value="1"/>
</dbReference>
<dbReference type="InterPro" id="IPR020904">
    <property type="entry name" value="Sc_DH/Rdtase_CS"/>
</dbReference>